<evidence type="ECO:0000256" key="5">
    <source>
        <dbReference type="ARBA" id="ARBA00022777"/>
    </source>
</evidence>
<dbReference type="InterPro" id="IPR008271">
    <property type="entry name" value="Ser/Thr_kinase_AS"/>
</dbReference>
<evidence type="ECO:0000256" key="2">
    <source>
        <dbReference type="ARBA" id="ARBA00022527"/>
    </source>
</evidence>
<feature type="domain" description="Protein kinase" evidence="12">
    <location>
        <begin position="327"/>
        <end position="596"/>
    </location>
</feature>
<feature type="compositionally biased region" description="Basic and acidic residues" evidence="11">
    <location>
        <begin position="191"/>
        <end position="223"/>
    </location>
</feature>
<proteinExistence type="predicted"/>
<keyword evidence="2" id="KW-0723">Serine/threonine-protein kinase</keyword>
<evidence type="ECO:0000313" key="13">
    <source>
        <dbReference type="EMBL" id="CEQ40019.1"/>
    </source>
</evidence>
<comment type="catalytic activity">
    <reaction evidence="7">
        <text>L-threonyl-[protein] + ATP = O-phospho-L-threonyl-[protein] + ADP + H(+)</text>
        <dbReference type="Rhea" id="RHEA:46608"/>
        <dbReference type="Rhea" id="RHEA-COMP:11060"/>
        <dbReference type="Rhea" id="RHEA-COMP:11605"/>
        <dbReference type="ChEBI" id="CHEBI:15378"/>
        <dbReference type="ChEBI" id="CHEBI:30013"/>
        <dbReference type="ChEBI" id="CHEBI:30616"/>
        <dbReference type="ChEBI" id="CHEBI:61977"/>
        <dbReference type="ChEBI" id="CHEBI:456216"/>
        <dbReference type="EC" id="2.7.11.1"/>
    </reaction>
</comment>
<name>A0A0D6EJ60_SPOSA</name>
<feature type="compositionally biased region" description="Polar residues" evidence="11">
    <location>
        <begin position="105"/>
        <end position="121"/>
    </location>
</feature>
<feature type="compositionally biased region" description="Polar residues" evidence="11">
    <location>
        <begin position="66"/>
        <end position="87"/>
    </location>
</feature>
<feature type="non-terminal residue" evidence="13">
    <location>
        <position position="1"/>
    </location>
</feature>
<dbReference type="InterPro" id="IPR017441">
    <property type="entry name" value="Protein_kinase_ATP_BS"/>
</dbReference>
<keyword evidence="14" id="KW-1185">Reference proteome</keyword>
<dbReference type="Gene3D" id="1.10.510.10">
    <property type="entry name" value="Transferase(Phosphotransferase) domain 1"/>
    <property type="match status" value="1"/>
</dbReference>
<feature type="compositionally biased region" description="Basic and acidic residues" evidence="11">
    <location>
        <begin position="245"/>
        <end position="257"/>
    </location>
</feature>
<comment type="catalytic activity">
    <reaction evidence="8">
        <text>L-seryl-[protein] + ATP = O-phospho-L-seryl-[protein] + ADP + H(+)</text>
        <dbReference type="Rhea" id="RHEA:17989"/>
        <dbReference type="Rhea" id="RHEA-COMP:9863"/>
        <dbReference type="Rhea" id="RHEA-COMP:11604"/>
        <dbReference type="ChEBI" id="CHEBI:15378"/>
        <dbReference type="ChEBI" id="CHEBI:29999"/>
        <dbReference type="ChEBI" id="CHEBI:30616"/>
        <dbReference type="ChEBI" id="CHEBI:83421"/>
        <dbReference type="ChEBI" id="CHEBI:456216"/>
        <dbReference type="EC" id="2.7.11.1"/>
    </reaction>
</comment>
<feature type="region of interest" description="Disordered" evidence="11">
    <location>
        <begin position="1"/>
        <end position="320"/>
    </location>
</feature>
<organism evidence="13 14">
    <name type="scientific">Sporidiobolus salmonicolor</name>
    <name type="common">Yeast-like fungus</name>
    <name type="synonym">Sporobolomyces salmonicolor</name>
    <dbReference type="NCBI Taxonomy" id="5005"/>
    <lineage>
        <taxon>Eukaryota</taxon>
        <taxon>Fungi</taxon>
        <taxon>Dikarya</taxon>
        <taxon>Basidiomycota</taxon>
        <taxon>Pucciniomycotina</taxon>
        <taxon>Microbotryomycetes</taxon>
        <taxon>Sporidiobolales</taxon>
        <taxon>Sporidiobolaceae</taxon>
        <taxon>Sporobolomyces</taxon>
    </lineage>
</organism>
<evidence type="ECO:0000256" key="9">
    <source>
        <dbReference type="ARBA" id="ARBA00078109"/>
    </source>
</evidence>
<dbReference type="GO" id="GO:0005829">
    <property type="term" value="C:cytosol"/>
    <property type="evidence" value="ECO:0007669"/>
    <property type="project" value="TreeGrafter"/>
</dbReference>
<evidence type="ECO:0000256" key="3">
    <source>
        <dbReference type="ARBA" id="ARBA00022679"/>
    </source>
</evidence>
<evidence type="ECO:0000259" key="12">
    <source>
        <dbReference type="PROSITE" id="PS50011"/>
    </source>
</evidence>
<evidence type="ECO:0000256" key="11">
    <source>
        <dbReference type="SAM" id="MobiDB-lite"/>
    </source>
</evidence>
<evidence type="ECO:0000256" key="6">
    <source>
        <dbReference type="ARBA" id="ARBA00022840"/>
    </source>
</evidence>
<feature type="compositionally biased region" description="Low complexity" evidence="11">
    <location>
        <begin position="224"/>
        <end position="237"/>
    </location>
</feature>
<protein>
    <recommendedName>
        <fullName evidence="1">non-specific serine/threonine protein kinase</fullName>
        <ecNumber evidence="1">2.7.11.1</ecNumber>
    </recommendedName>
    <alternativeName>
        <fullName evidence="9">Halotolerance protein 4</fullName>
    </alternativeName>
</protein>
<dbReference type="EC" id="2.7.11.1" evidence="1"/>
<dbReference type="SUPFAM" id="SSF56112">
    <property type="entry name" value="Protein kinase-like (PK-like)"/>
    <property type="match status" value="1"/>
</dbReference>
<dbReference type="PROSITE" id="PS00108">
    <property type="entry name" value="PROTEIN_KINASE_ST"/>
    <property type="match status" value="1"/>
</dbReference>
<feature type="binding site" evidence="10">
    <location>
        <position position="358"/>
    </location>
    <ligand>
        <name>ATP</name>
        <dbReference type="ChEBI" id="CHEBI:30616"/>
    </ligand>
</feature>
<dbReference type="FunFam" id="1.10.510.10:FF:000183">
    <property type="entry name" value="Serine/threonine-protein kinase hal4"/>
    <property type="match status" value="1"/>
</dbReference>
<gene>
    <name evidence="13" type="primary">SPOSA6832_01594</name>
</gene>
<feature type="compositionally biased region" description="Basic and acidic residues" evidence="11">
    <location>
        <begin position="306"/>
        <end position="316"/>
    </location>
</feature>
<dbReference type="Proteomes" id="UP000243876">
    <property type="component" value="Unassembled WGS sequence"/>
</dbReference>
<dbReference type="InterPro" id="IPR011009">
    <property type="entry name" value="Kinase-like_dom_sf"/>
</dbReference>
<dbReference type="GO" id="GO:0030003">
    <property type="term" value="P:intracellular monoatomic cation homeostasis"/>
    <property type="evidence" value="ECO:0007669"/>
    <property type="project" value="UniProtKB-ARBA"/>
</dbReference>
<dbReference type="SMART" id="SM00220">
    <property type="entry name" value="S_TKc"/>
    <property type="match status" value="1"/>
</dbReference>
<dbReference type="PANTHER" id="PTHR24346:SF51">
    <property type="entry name" value="PAS DOMAIN-CONTAINING SERINE_THREONINE-PROTEIN KINASE"/>
    <property type="match status" value="1"/>
</dbReference>
<feature type="compositionally biased region" description="Low complexity" evidence="11">
    <location>
        <begin position="38"/>
        <end position="65"/>
    </location>
</feature>
<dbReference type="GO" id="GO:0045719">
    <property type="term" value="P:negative regulation of glycogen biosynthetic process"/>
    <property type="evidence" value="ECO:0007669"/>
    <property type="project" value="TreeGrafter"/>
</dbReference>
<keyword evidence="5" id="KW-0418">Kinase</keyword>
<dbReference type="Pfam" id="PF00069">
    <property type="entry name" value="Pkinase"/>
    <property type="match status" value="1"/>
</dbReference>
<sequence>MAEEILARTTAGREAAKAKQDHAKHGGDGHAPSPPLVALPSAQGLVVPGPASTGATTPSTAPSTPNLVSSTVATPGTSRTTTPANQGSGSGAATVARPPPPAQPMSYQGSYQSSAPSTKKGSATGEGAAKEKKSMFGKLFDRDRNSSSVSIASSAAMDRGGSGSGASEPGAGAHLNGLAAAGPPLARRTSGKKDKEQAKEDKEREKREKKEREKRDKEEREAQKAVAGRARSASRGRTPSQTGRPRSDSHGAKEKEGGGGGGGLGQAMDFMRIKVQRKTSVTSRKSDDGRSEKDVDEGRSQYGGSTKEETKSRGGRSDASLNKKYGVCDKVIVGKGATAVVRLAHKWDRSTERLYAVKEFRKRRKNETEKEYVKKLTSEFCISSTLHHHNIVETVDLVQDEQQHWCEVMEYCPGGDLYAAIKKGDLGPAEINSYFKQILAGIAYLHSMGVAHRDIKPENLLLDAKGHVKITDFGVSDVFRMCWEKTTHLSKGLCGSEPYIAPEQFEHKEYDARLVDVWAAAVVFYCMHFQELPWRVAKPSDPSFGPYLQLYSTSSSTPAPLSNLVPRECRSIIRRMLDPDPKTRATTEQIIADPWFAKIEVIPPIEGILPPVPTLP</sequence>
<keyword evidence="4 10" id="KW-0547">Nucleotide-binding</keyword>
<dbReference type="AlphaFoldDB" id="A0A0D6EJ60"/>
<dbReference type="GO" id="GO:0005524">
    <property type="term" value="F:ATP binding"/>
    <property type="evidence" value="ECO:0007669"/>
    <property type="project" value="UniProtKB-UniRule"/>
</dbReference>
<reference evidence="14" key="1">
    <citation type="submission" date="2015-02" db="EMBL/GenBank/DDBJ databases">
        <authorList>
            <person name="Gon?alves P."/>
        </authorList>
    </citation>
    <scope>NUCLEOTIDE SEQUENCE [LARGE SCALE GENOMIC DNA]</scope>
</reference>
<evidence type="ECO:0000256" key="1">
    <source>
        <dbReference type="ARBA" id="ARBA00012513"/>
    </source>
</evidence>
<evidence type="ECO:0000313" key="14">
    <source>
        <dbReference type="Proteomes" id="UP000243876"/>
    </source>
</evidence>
<dbReference type="PANTHER" id="PTHR24346">
    <property type="entry name" value="MAP/MICROTUBULE AFFINITY-REGULATING KINASE"/>
    <property type="match status" value="1"/>
</dbReference>
<dbReference type="OrthoDB" id="6513151at2759"/>
<feature type="compositionally biased region" description="Basic and acidic residues" evidence="11">
    <location>
        <begin position="128"/>
        <end position="145"/>
    </location>
</feature>
<feature type="compositionally biased region" description="Basic and acidic residues" evidence="11">
    <location>
        <begin position="284"/>
        <end position="299"/>
    </location>
</feature>
<dbReference type="InterPro" id="IPR000719">
    <property type="entry name" value="Prot_kinase_dom"/>
</dbReference>
<feature type="compositionally biased region" description="Low complexity" evidence="11">
    <location>
        <begin position="165"/>
        <end position="186"/>
    </location>
</feature>
<keyword evidence="3" id="KW-0808">Transferase</keyword>
<evidence type="ECO:0000256" key="8">
    <source>
        <dbReference type="ARBA" id="ARBA00048679"/>
    </source>
</evidence>
<dbReference type="EMBL" id="CENE01000005">
    <property type="protein sequence ID" value="CEQ40019.1"/>
    <property type="molecule type" value="Genomic_DNA"/>
</dbReference>
<dbReference type="GO" id="GO:0005634">
    <property type="term" value="C:nucleus"/>
    <property type="evidence" value="ECO:0007669"/>
    <property type="project" value="TreeGrafter"/>
</dbReference>
<evidence type="ECO:0000256" key="4">
    <source>
        <dbReference type="ARBA" id="ARBA00022741"/>
    </source>
</evidence>
<keyword evidence="6 10" id="KW-0067">ATP-binding</keyword>
<dbReference type="CDD" id="cd13994">
    <property type="entry name" value="STKc_HAL4_like"/>
    <property type="match status" value="1"/>
</dbReference>
<feature type="compositionally biased region" description="Basic and acidic residues" evidence="11">
    <location>
        <begin position="14"/>
        <end position="28"/>
    </location>
</feature>
<dbReference type="PROSITE" id="PS00107">
    <property type="entry name" value="PROTEIN_KINASE_ATP"/>
    <property type="match status" value="1"/>
</dbReference>
<dbReference type="GO" id="GO:0004674">
    <property type="term" value="F:protein serine/threonine kinase activity"/>
    <property type="evidence" value="ECO:0007669"/>
    <property type="project" value="UniProtKB-KW"/>
</dbReference>
<accession>A0A0D6EJ60</accession>
<feature type="compositionally biased region" description="Low complexity" evidence="11">
    <location>
        <begin position="146"/>
        <end position="156"/>
    </location>
</feature>
<dbReference type="PROSITE" id="PS50011">
    <property type="entry name" value="PROTEIN_KINASE_DOM"/>
    <property type="match status" value="1"/>
</dbReference>
<evidence type="ECO:0000256" key="7">
    <source>
        <dbReference type="ARBA" id="ARBA00047899"/>
    </source>
</evidence>
<evidence type="ECO:0000256" key="10">
    <source>
        <dbReference type="PROSITE-ProRule" id="PRU10141"/>
    </source>
</evidence>
<dbReference type="GO" id="GO:0035556">
    <property type="term" value="P:intracellular signal transduction"/>
    <property type="evidence" value="ECO:0007669"/>
    <property type="project" value="TreeGrafter"/>
</dbReference>